<feature type="transmembrane region" description="Helical" evidence="2">
    <location>
        <begin position="41"/>
        <end position="62"/>
    </location>
</feature>
<feature type="transmembrane region" description="Helical" evidence="2">
    <location>
        <begin position="126"/>
        <end position="145"/>
    </location>
</feature>
<dbReference type="AlphaFoldDB" id="Q4K981"/>
<proteinExistence type="predicted"/>
<name>Q4K981_PSEF5</name>
<dbReference type="EMBL" id="CP000076">
    <property type="protein sequence ID" value="AAY93366.1"/>
    <property type="molecule type" value="Genomic_DNA"/>
</dbReference>
<gene>
    <name evidence="3" type="ordered locus">PFL_4105</name>
</gene>
<dbReference type="STRING" id="220664.PFL_4105"/>
<reference evidence="3 4" key="1">
    <citation type="journal article" date="2005" name="Nat. Biotechnol.">
        <title>Complete genome sequence of the plant commensal Pseudomonas fluorescens Pf-5.</title>
        <authorList>
            <person name="Paulsen I.T."/>
            <person name="Press C.M."/>
            <person name="Ravel J."/>
            <person name="Kobayashi D.Y."/>
            <person name="Myers G.S."/>
            <person name="Mavrodi D.V."/>
            <person name="DeBoy R.T."/>
            <person name="Seshadri R."/>
            <person name="Ren Q."/>
            <person name="Madupu R."/>
            <person name="Dodson R.J."/>
            <person name="Durkin A.S."/>
            <person name="Brinkac L.M."/>
            <person name="Daugherty S.C."/>
            <person name="Sullivan S.A."/>
            <person name="Rosovitz M.J."/>
            <person name="Gwinn M.L."/>
            <person name="Zhou L."/>
            <person name="Schneider D.J."/>
            <person name="Cartinhour S.W."/>
            <person name="Nelson W.C."/>
            <person name="Weidman J."/>
            <person name="Watkins K."/>
            <person name="Tran K."/>
            <person name="Khouri H."/>
            <person name="Pierson E.A."/>
            <person name="Pierson L.S.III."/>
            <person name="Thomashow L.S."/>
            <person name="Loper J.E."/>
        </authorList>
    </citation>
    <scope>NUCLEOTIDE SEQUENCE [LARGE SCALE GENOMIC DNA]</scope>
    <source>
        <strain evidence="4">ATCC BAA-477 / NRRL B-23932 / Pf-5</strain>
    </source>
</reference>
<dbReference type="eggNOG" id="COG3011">
    <property type="taxonomic scope" value="Bacteria"/>
</dbReference>
<keyword evidence="2" id="KW-0812">Transmembrane</keyword>
<accession>Q4K981</accession>
<keyword evidence="2" id="KW-1133">Transmembrane helix</keyword>
<feature type="transmembrane region" description="Helical" evidence="2">
    <location>
        <begin position="93"/>
        <end position="114"/>
    </location>
</feature>
<evidence type="ECO:0000256" key="2">
    <source>
        <dbReference type="SAM" id="Phobius"/>
    </source>
</evidence>
<sequence>MGTGARHGPEKIGTLRGLDPPTGHGMLSVAASPRPGLRRALVLWLYAVGAGHLLAGLLLTWAGHSGLFNDYLAGIEQAFWGAAAPAPARAQQIWWLGLFGATLQSYSLFLLGLVHLGNRLRAPAAWAWLMAGIVLWAPQDMWLSWQMNMTAHLWIDSFALLVLLPPLLWLQRHDRRTSRLPS</sequence>
<keyword evidence="2" id="KW-0472">Membrane</keyword>
<dbReference type="Proteomes" id="UP000008540">
    <property type="component" value="Chromosome"/>
</dbReference>
<feature type="transmembrane region" description="Helical" evidence="2">
    <location>
        <begin position="151"/>
        <end position="170"/>
    </location>
</feature>
<evidence type="ECO:0008006" key="5">
    <source>
        <dbReference type="Google" id="ProtNLM"/>
    </source>
</evidence>
<evidence type="ECO:0000256" key="1">
    <source>
        <dbReference type="SAM" id="MobiDB-lite"/>
    </source>
</evidence>
<dbReference type="HOGENOM" id="CLU_1676367_0_0_6"/>
<dbReference type="KEGG" id="pfl:PFL_4105"/>
<evidence type="ECO:0000313" key="4">
    <source>
        <dbReference type="Proteomes" id="UP000008540"/>
    </source>
</evidence>
<dbReference type="DNASU" id="3476153"/>
<evidence type="ECO:0000313" key="3">
    <source>
        <dbReference type="EMBL" id="AAY93366.1"/>
    </source>
</evidence>
<organism evidence="3 4">
    <name type="scientific">Pseudomonas fluorescens (strain ATCC BAA-477 / NRRL B-23932 / Pf-5)</name>
    <dbReference type="NCBI Taxonomy" id="220664"/>
    <lineage>
        <taxon>Bacteria</taxon>
        <taxon>Pseudomonadati</taxon>
        <taxon>Pseudomonadota</taxon>
        <taxon>Gammaproteobacteria</taxon>
        <taxon>Pseudomonadales</taxon>
        <taxon>Pseudomonadaceae</taxon>
        <taxon>Pseudomonas</taxon>
    </lineage>
</organism>
<feature type="region of interest" description="Disordered" evidence="1">
    <location>
        <begin position="1"/>
        <end position="20"/>
    </location>
</feature>
<protein>
    <recommendedName>
        <fullName evidence="5">Cell division protein</fullName>
    </recommendedName>
</protein>